<sequence>MDRVNLRKNISWNVAEVVVTSLGLFLLYKIIIASVGVSGVGIWSLVMAATSIARVADVGAAAGLGRYIALADREGPQARTAIDYIETAWLLNFLLYLTLGLLLYWPAYMGLGLLPDPAVIREARQLLPFAIGSFVLMNLTAVVNSALLGLGKSYQKSALSMLAAIGQIGVAVFAIRSFGLRGVALAQMAQNLFICIVGWLLTTRAASGRVDLRLPWRLRMQPLRELLGFGLRLQAVNLATFLHEPAVKLAFSVVGGVHALGLFEMASRVVLQARQLLVTPSQNLTPLFARAVAENDPALRDLYQRAVTLIMLVAVTGFGILALGAPLLSKLWLGRVDGIFSLTLAVLCFAWLFNVVSVPAYLLGVGSGVVRWNLLGSAVTTVFGPVFGIFLGIMFGPLGVTTGAAIGIASGALLISVQNCRAQRLRVLPEFPVMTRELLASISQIRRVG</sequence>
<dbReference type="Pfam" id="PF13440">
    <property type="entry name" value="Polysacc_synt_3"/>
    <property type="match status" value="1"/>
</dbReference>
<feature type="transmembrane region" description="Helical" evidence="6">
    <location>
        <begin position="89"/>
        <end position="107"/>
    </location>
</feature>
<dbReference type="Proteomes" id="UP000249725">
    <property type="component" value="Unassembled WGS sequence"/>
</dbReference>
<feature type="transmembrane region" description="Helical" evidence="6">
    <location>
        <begin position="374"/>
        <end position="394"/>
    </location>
</feature>
<keyword evidence="4 6" id="KW-1133">Transmembrane helix</keyword>
<evidence type="ECO:0000256" key="2">
    <source>
        <dbReference type="ARBA" id="ARBA00022475"/>
    </source>
</evidence>
<keyword evidence="3 6" id="KW-0812">Transmembrane</keyword>
<keyword evidence="8" id="KW-1185">Reference proteome</keyword>
<protein>
    <recommendedName>
        <fullName evidence="9">Lipopolysaccharide biosynthesis protein</fullName>
    </recommendedName>
</protein>
<feature type="transmembrane region" description="Helical" evidence="6">
    <location>
        <begin position="306"/>
        <end position="327"/>
    </location>
</feature>
<accession>A0A328ADH3</accession>
<dbReference type="AlphaFoldDB" id="A0A328ADH3"/>
<feature type="transmembrane region" description="Helical" evidence="6">
    <location>
        <begin position="12"/>
        <end position="36"/>
    </location>
</feature>
<feature type="transmembrane region" description="Helical" evidence="6">
    <location>
        <begin position="339"/>
        <end position="362"/>
    </location>
</feature>
<dbReference type="OrthoDB" id="7209965at2"/>
<comment type="caution">
    <text evidence="7">The sequence shown here is derived from an EMBL/GenBank/DDBJ whole genome shotgun (WGS) entry which is preliminary data.</text>
</comment>
<evidence type="ECO:0000256" key="3">
    <source>
        <dbReference type="ARBA" id="ARBA00022692"/>
    </source>
</evidence>
<dbReference type="GO" id="GO:0005886">
    <property type="term" value="C:plasma membrane"/>
    <property type="evidence" value="ECO:0007669"/>
    <property type="project" value="UniProtKB-SubCell"/>
</dbReference>
<dbReference type="PANTHER" id="PTHR30250">
    <property type="entry name" value="PST FAMILY PREDICTED COLANIC ACID TRANSPORTER"/>
    <property type="match status" value="1"/>
</dbReference>
<dbReference type="EMBL" id="QFYR01000002">
    <property type="protein sequence ID" value="RAK52635.1"/>
    <property type="molecule type" value="Genomic_DNA"/>
</dbReference>
<comment type="subcellular location">
    <subcellularLocation>
        <location evidence="1">Cell membrane</location>
        <topology evidence="1">Multi-pass membrane protein</topology>
    </subcellularLocation>
</comment>
<proteinExistence type="predicted"/>
<gene>
    <name evidence="7" type="ORF">DJ018_10550</name>
</gene>
<evidence type="ECO:0008006" key="9">
    <source>
        <dbReference type="Google" id="ProtNLM"/>
    </source>
</evidence>
<organism evidence="7 8">
    <name type="scientific">Phenylobacterium deserti</name>
    <dbReference type="NCBI Taxonomy" id="1914756"/>
    <lineage>
        <taxon>Bacteria</taxon>
        <taxon>Pseudomonadati</taxon>
        <taxon>Pseudomonadota</taxon>
        <taxon>Alphaproteobacteria</taxon>
        <taxon>Caulobacterales</taxon>
        <taxon>Caulobacteraceae</taxon>
        <taxon>Phenylobacterium</taxon>
    </lineage>
</organism>
<name>A0A328ADH3_9CAUL</name>
<dbReference type="PANTHER" id="PTHR30250:SF26">
    <property type="entry name" value="PSMA PROTEIN"/>
    <property type="match status" value="1"/>
</dbReference>
<evidence type="ECO:0000256" key="1">
    <source>
        <dbReference type="ARBA" id="ARBA00004651"/>
    </source>
</evidence>
<feature type="transmembrane region" description="Helical" evidence="6">
    <location>
        <begin position="127"/>
        <end position="151"/>
    </location>
</feature>
<feature type="transmembrane region" description="Helical" evidence="6">
    <location>
        <begin position="400"/>
        <end position="417"/>
    </location>
</feature>
<feature type="transmembrane region" description="Helical" evidence="6">
    <location>
        <begin position="158"/>
        <end position="178"/>
    </location>
</feature>
<keyword evidence="5 6" id="KW-0472">Membrane</keyword>
<evidence type="ECO:0000313" key="7">
    <source>
        <dbReference type="EMBL" id="RAK52635.1"/>
    </source>
</evidence>
<keyword evidence="2" id="KW-1003">Cell membrane</keyword>
<dbReference type="InterPro" id="IPR050833">
    <property type="entry name" value="Poly_Biosynth_Transport"/>
</dbReference>
<evidence type="ECO:0000313" key="8">
    <source>
        <dbReference type="Proteomes" id="UP000249725"/>
    </source>
</evidence>
<evidence type="ECO:0000256" key="5">
    <source>
        <dbReference type="ARBA" id="ARBA00023136"/>
    </source>
</evidence>
<reference evidence="8" key="1">
    <citation type="submission" date="2018-05" db="EMBL/GenBank/DDBJ databases">
        <authorList>
            <person name="Li X."/>
        </authorList>
    </citation>
    <scope>NUCLEOTIDE SEQUENCE [LARGE SCALE GENOMIC DNA]</scope>
    <source>
        <strain evidence="8">YIM 73061</strain>
    </source>
</reference>
<evidence type="ECO:0000256" key="6">
    <source>
        <dbReference type="SAM" id="Phobius"/>
    </source>
</evidence>
<evidence type="ECO:0000256" key="4">
    <source>
        <dbReference type="ARBA" id="ARBA00022989"/>
    </source>
</evidence>